<dbReference type="RefSeq" id="WP_131575437.1">
    <property type="nucleotide sequence ID" value="NZ_CBCSAJ010000050.1"/>
</dbReference>
<keyword evidence="7" id="KW-0119">Carbohydrate metabolism</keyword>
<evidence type="ECO:0000313" key="10">
    <source>
        <dbReference type="EMBL" id="MFD1483153.1"/>
    </source>
</evidence>
<feature type="compositionally biased region" description="Basic and acidic residues" evidence="8">
    <location>
        <begin position="295"/>
        <end position="304"/>
    </location>
</feature>
<keyword evidence="9" id="KW-0732">Signal</keyword>
<gene>
    <name evidence="10" type="ORF">ACFQ5P_17795</name>
</gene>
<comment type="similarity">
    <text evidence="2">Belongs to the glycosyl hydrolase 8 (cellulase D) family.</text>
</comment>
<dbReference type="Proteomes" id="UP001597302">
    <property type="component" value="Unassembled WGS sequence"/>
</dbReference>
<proteinExistence type="inferred from homology"/>
<evidence type="ECO:0000256" key="9">
    <source>
        <dbReference type="SAM" id="SignalP"/>
    </source>
</evidence>
<accession>A0ABW4E1C8</accession>
<dbReference type="PRINTS" id="PR00735">
    <property type="entry name" value="GLHYDRLASE8"/>
</dbReference>
<dbReference type="Pfam" id="PF01270">
    <property type="entry name" value="Glyco_hydro_8"/>
    <property type="match status" value="1"/>
</dbReference>
<name>A0ABW4E1C8_9RHOB</name>
<dbReference type="Gene3D" id="1.50.10.10">
    <property type="match status" value="1"/>
</dbReference>
<dbReference type="InterPro" id="IPR012341">
    <property type="entry name" value="6hp_glycosidase-like_sf"/>
</dbReference>
<keyword evidence="11" id="KW-1185">Reference proteome</keyword>
<protein>
    <recommendedName>
        <fullName evidence="3">cellulase</fullName>
        <ecNumber evidence="3">3.2.1.4</ecNumber>
    </recommendedName>
</protein>
<keyword evidence="4 10" id="KW-0378">Hydrolase</keyword>
<keyword evidence="7" id="KW-0624">Polysaccharide degradation</keyword>
<reference evidence="11" key="1">
    <citation type="journal article" date="2019" name="Int. J. Syst. Evol. Microbiol.">
        <title>The Global Catalogue of Microorganisms (GCM) 10K type strain sequencing project: providing services to taxonomists for standard genome sequencing and annotation.</title>
        <authorList>
            <consortium name="The Broad Institute Genomics Platform"/>
            <consortium name="The Broad Institute Genome Sequencing Center for Infectious Disease"/>
            <person name="Wu L."/>
            <person name="Ma J."/>
        </authorList>
    </citation>
    <scope>NUCLEOTIDE SEQUENCE [LARGE SCALE GENOMIC DNA]</scope>
    <source>
        <strain evidence="11">CCM 8875</strain>
    </source>
</reference>
<dbReference type="GO" id="GO:0016787">
    <property type="term" value="F:hydrolase activity"/>
    <property type="evidence" value="ECO:0007669"/>
    <property type="project" value="UniProtKB-KW"/>
</dbReference>
<evidence type="ECO:0000256" key="5">
    <source>
        <dbReference type="ARBA" id="ARBA00023001"/>
    </source>
</evidence>
<evidence type="ECO:0000256" key="6">
    <source>
        <dbReference type="ARBA" id="ARBA00023295"/>
    </source>
</evidence>
<evidence type="ECO:0000256" key="3">
    <source>
        <dbReference type="ARBA" id="ARBA00012601"/>
    </source>
</evidence>
<evidence type="ECO:0000313" key="11">
    <source>
        <dbReference type="Proteomes" id="UP001597302"/>
    </source>
</evidence>
<evidence type="ECO:0000256" key="1">
    <source>
        <dbReference type="ARBA" id="ARBA00000966"/>
    </source>
</evidence>
<sequence>MNRRACLSMIAAASALWATRGAAQTGDAVRTLAHRDHPLQQAWAAWKALCLTPDGRIVDGFQSGASHSEGQGYGLVLAALFGDLASCQSIVTWTERHLAIRDDALLAWRWRQETSPQVPDRNNASDGDLFYAWGLMLAADQGADAGLRTRAMAITQDLDRLCLADHPDGGGGVIFLPAATGFVRDAGVVVNPSYYMPLAMSRLAEAAGTPRLAQAARDGIALIDRLGAAGPVPDWVLIDAAGVQPAPPEFSPLSGYEAVRVPLFALWSGQAQSPAVRAYIQTTSGGDGQGTPTRIDPRTGEVSERSAHPGYRAVARLADCAAGGGVGSLMPRFDANQPYYPASLHLMSLVVQVTTYPRCVPL</sequence>
<comment type="caution">
    <text evidence="10">The sequence shown here is derived from an EMBL/GenBank/DDBJ whole genome shotgun (WGS) entry which is preliminary data.</text>
</comment>
<evidence type="ECO:0000256" key="4">
    <source>
        <dbReference type="ARBA" id="ARBA00022801"/>
    </source>
</evidence>
<feature type="chain" id="PRO_5045693843" description="cellulase" evidence="9">
    <location>
        <begin position="23"/>
        <end position="362"/>
    </location>
</feature>
<evidence type="ECO:0000256" key="7">
    <source>
        <dbReference type="ARBA" id="ARBA00023326"/>
    </source>
</evidence>
<dbReference type="InterPro" id="IPR008928">
    <property type="entry name" value="6-hairpin_glycosidase_sf"/>
</dbReference>
<dbReference type="SUPFAM" id="SSF48208">
    <property type="entry name" value="Six-hairpin glycosidases"/>
    <property type="match status" value="1"/>
</dbReference>
<feature type="signal peptide" evidence="9">
    <location>
        <begin position="1"/>
        <end position="22"/>
    </location>
</feature>
<dbReference type="EMBL" id="JBHTOQ010000038">
    <property type="protein sequence ID" value="MFD1483153.1"/>
    <property type="molecule type" value="Genomic_DNA"/>
</dbReference>
<organism evidence="10 11">
    <name type="scientific">Paracoccus nototheniae</name>
    <dbReference type="NCBI Taxonomy" id="2489002"/>
    <lineage>
        <taxon>Bacteria</taxon>
        <taxon>Pseudomonadati</taxon>
        <taxon>Pseudomonadota</taxon>
        <taxon>Alphaproteobacteria</taxon>
        <taxon>Rhodobacterales</taxon>
        <taxon>Paracoccaceae</taxon>
        <taxon>Paracoccus</taxon>
    </lineage>
</organism>
<evidence type="ECO:0000256" key="8">
    <source>
        <dbReference type="SAM" id="MobiDB-lite"/>
    </source>
</evidence>
<feature type="region of interest" description="Disordered" evidence="8">
    <location>
        <begin position="282"/>
        <end position="304"/>
    </location>
</feature>
<dbReference type="EC" id="3.2.1.4" evidence="3"/>
<comment type="catalytic activity">
    <reaction evidence="1">
        <text>Endohydrolysis of (1-&gt;4)-beta-D-glucosidic linkages in cellulose, lichenin and cereal beta-D-glucans.</text>
        <dbReference type="EC" id="3.2.1.4"/>
    </reaction>
</comment>
<dbReference type="InterPro" id="IPR002037">
    <property type="entry name" value="Glyco_hydro_8"/>
</dbReference>
<evidence type="ECO:0000256" key="2">
    <source>
        <dbReference type="ARBA" id="ARBA00009209"/>
    </source>
</evidence>
<keyword evidence="6" id="KW-0326">Glycosidase</keyword>
<keyword evidence="5" id="KW-0136">Cellulose degradation</keyword>